<evidence type="ECO:0000313" key="4">
    <source>
        <dbReference type="Proteomes" id="UP000327157"/>
    </source>
</evidence>
<reference evidence="3 4" key="3">
    <citation type="submission" date="2019-11" db="EMBL/GenBank/DDBJ databases">
        <title>A de novo genome assembly of a pear dwarfing rootstock.</title>
        <authorList>
            <person name="Wang F."/>
            <person name="Wang J."/>
            <person name="Li S."/>
            <person name="Zhang Y."/>
            <person name="Fang M."/>
            <person name="Ma L."/>
            <person name="Zhao Y."/>
            <person name="Jiang S."/>
        </authorList>
    </citation>
    <scope>NUCLEOTIDE SEQUENCE [LARGE SCALE GENOMIC DNA]</scope>
    <source>
        <strain evidence="3">S2</strain>
        <tissue evidence="3">Leaf</tissue>
    </source>
</reference>
<evidence type="ECO:0000256" key="2">
    <source>
        <dbReference type="ARBA" id="ARBA00022793"/>
    </source>
</evidence>
<comment type="caution">
    <text evidence="3">The sequence shown here is derived from an EMBL/GenBank/DDBJ whole genome shotgun (WGS) entry which is preliminary data.</text>
</comment>
<evidence type="ECO:0000256" key="1">
    <source>
        <dbReference type="ARBA" id="ARBA00009533"/>
    </source>
</evidence>
<dbReference type="PANTHER" id="PTHR46101:SF2">
    <property type="entry name" value="SERINE DECARBOXYLASE"/>
    <property type="match status" value="1"/>
</dbReference>
<dbReference type="InterPro" id="IPR051151">
    <property type="entry name" value="Group_II_Decarboxylase"/>
</dbReference>
<keyword evidence="4" id="KW-1185">Reference proteome</keyword>
<proteinExistence type="inferred from homology"/>
<keyword evidence="2" id="KW-0210">Decarboxylase</keyword>
<dbReference type="Proteomes" id="UP000327157">
    <property type="component" value="Chromosome 9"/>
</dbReference>
<reference evidence="3 4" key="1">
    <citation type="submission" date="2019-09" db="EMBL/GenBank/DDBJ databases">
        <authorList>
            <person name="Ou C."/>
        </authorList>
    </citation>
    <scope>NUCLEOTIDE SEQUENCE [LARGE SCALE GENOMIC DNA]</scope>
    <source>
        <strain evidence="3">S2</strain>
        <tissue evidence="3">Leaf</tissue>
    </source>
</reference>
<keyword evidence="2" id="KW-0456">Lyase</keyword>
<dbReference type="EMBL" id="SMOL01000458">
    <property type="protein sequence ID" value="KAB2612902.1"/>
    <property type="molecule type" value="Genomic_DNA"/>
</dbReference>
<dbReference type="OrthoDB" id="1928847at2759"/>
<comment type="similarity">
    <text evidence="1">Belongs to the group II decarboxylase family.</text>
</comment>
<evidence type="ECO:0000313" key="3">
    <source>
        <dbReference type="EMBL" id="KAB2612902.1"/>
    </source>
</evidence>
<name>A0A5N5GHA7_9ROSA</name>
<dbReference type="PANTHER" id="PTHR46101">
    <property type="match status" value="1"/>
</dbReference>
<protein>
    <submittedName>
        <fullName evidence="3">Serine decarboxylase</fullName>
    </submittedName>
</protein>
<dbReference type="AlphaFoldDB" id="A0A5N5GHA7"/>
<dbReference type="GO" id="GO:0016831">
    <property type="term" value="F:carboxy-lyase activity"/>
    <property type="evidence" value="ECO:0007669"/>
    <property type="project" value="UniProtKB-KW"/>
</dbReference>
<reference evidence="4" key="2">
    <citation type="submission" date="2019-10" db="EMBL/GenBank/DDBJ databases">
        <title>A de novo genome assembly of a pear dwarfing rootstock.</title>
        <authorList>
            <person name="Wang F."/>
            <person name="Wang J."/>
            <person name="Li S."/>
            <person name="Zhang Y."/>
            <person name="Fang M."/>
            <person name="Ma L."/>
            <person name="Zhao Y."/>
            <person name="Jiang S."/>
        </authorList>
    </citation>
    <scope>NUCLEOTIDE SEQUENCE [LARGE SCALE GENOMIC DNA]</scope>
</reference>
<accession>A0A5N5GHA7</accession>
<organism evidence="3 4">
    <name type="scientific">Pyrus ussuriensis x Pyrus communis</name>
    <dbReference type="NCBI Taxonomy" id="2448454"/>
    <lineage>
        <taxon>Eukaryota</taxon>
        <taxon>Viridiplantae</taxon>
        <taxon>Streptophyta</taxon>
        <taxon>Embryophyta</taxon>
        <taxon>Tracheophyta</taxon>
        <taxon>Spermatophyta</taxon>
        <taxon>Magnoliopsida</taxon>
        <taxon>eudicotyledons</taxon>
        <taxon>Gunneridae</taxon>
        <taxon>Pentapetalae</taxon>
        <taxon>rosids</taxon>
        <taxon>fabids</taxon>
        <taxon>Rosales</taxon>
        <taxon>Rosaceae</taxon>
        <taxon>Amygdaloideae</taxon>
        <taxon>Maleae</taxon>
        <taxon>Pyrus</taxon>
    </lineage>
</organism>
<gene>
    <name evidence="3" type="ORF">D8674_035218</name>
</gene>
<sequence length="97" mass="11164">MSDIEDPSLGLNTLLQSSSGSDHRHQNLDFDYGALMQLQHFSINNLGDPFIESNYGVHSRQFDVGVLDWFARLWEIEKNEYWDTSPIAARKAIFMKS</sequence>